<evidence type="ECO:0000313" key="4">
    <source>
        <dbReference type="EMBL" id="KAJ8306415.1"/>
    </source>
</evidence>
<sequence>MATEAGKEQVEYQFLGKSGLKVSNICLGTMTFGKSEGMFGFFKNPTQSEEALSHRILDRFTELGGNFIDTANIYSLGNSEKIIGNWLTRQKREKVVVATKCRFQMDQTDPNSGGLSRRHIIESIEQSLERLKTNFIDLYQMHMWDAATPIEETLRTFDDLVRSGKVRYIGCSNLVGWQLQKVMDYSKFMGLTSMISLQQQYNLMRRHSELEEFRVCRNEGVGVIPWSPLKGGLLTGKFKKGETPDPEKTRIGYMRKLNPTGSSWSKDAQDEGYWNLITRMEKIAKKNGKTVAQIALRWLLQKDIVVSVIVGATSVKQLEDNIGAGKGWSLSDEDIKELDDASSSELFYPYDMNYGPANTSRVKPI</sequence>
<proteinExistence type="inferred from homology"/>
<evidence type="ECO:0000259" key="3">
    <source>
        <dbReference type="Pfam" id="PF00248"/>
    </source>
</evidence>
<name>A0ABQ9ES58_TEGGR</name>
<dbReference type="PRINTS" id="PR00069">
    <property type="entry name" value="ALDKETRDTASE"/>
</dbReference>
<keyword evidence="5" id="KW-1185">Reference proteome</keyword>
<dbReference type="InterPro" id="IPR036812">
    <property type="entry name" value="NAD(P)_OxRdtase_dom_sf"/>
</dbReference>
<accession>A0ABQ9ES58</accession>
<evidence type="ECO:0000256" key="1">
    <source>
        <dbReference type="ARBA" id="ARBA00023002"/>
    </source>
</evidence>
<dbReference type="Proteomes" id="UP001217089">
    <property type="component" value="Unassembled WGS sequence"/>
</dbReference>
<dbReference type="EMBL" id="JARBDR010000813">
    <property type="protein sequence ID" value="KAJ8306415.1"/>
    <property type="molecule type" value="Genomic_DNA"/>
</dbReference>
<evidence type="ECO:0000256" key="2">
    <source>
        <dbReference type="ARBA" id="ARBA00038157"/>
    </source>
</evidence>
<dbReference type="SUPFAM" id="SSF51430">
    <property type="entry name" value="NAD(P)-linked oxidoreductase"/>
    <property type="match status" value="1"/>
</dbReference>
<dbReference type="PANTHER" id="PTHR43364:SF4">
    <property type="entry name" value="NAD(P)-LINKED OXIDOREDUCTASE SUPERFAMILY PROTEIN"/>
    <property type="match status" value="1"/>
</dbReference>
<gene>
    <name evidence="4" type="ORF">KUTeg_016960</name>
</gene>
<feature type="domain" description="NADP-dependent oxidoreductase" evidence="3">
    <location>
        <begin position="24"/>
        <end position="341"/>
    </location>
</feature>
<dbReference type="InterPro" id="IPR023210">
    <property type="entry name" value="NADP_OxRdtase_dom"/>
</dbReference>
<dbReference type="PANTHER" id="PTHR43364">
    <property type="entry name" value="NADH-SPECIFIC METHYLGLYOXAL REDUCTASE-RELATED"/>
    <property type="match status" value="1"/>
</dbReference>
<dbReference type="CDD" id="cd19081">
    <property type="entry name" value="AKR_AKR9C1"/>
    <property type="match status" value="1"/>
</dbReference>
<reference evidence="4 5" key="1">
    <citation type="submission" date="2022-12" db="EMBL/GenBank/DDBJ databases">
        <title>Chromosome-level genome of Tegillarca granosa.</title>
        <authorList>
            <person name="Kim J."/>
        </authorList>
    </citation>
    <scope>NUCLEOTIDE SEQUENCE [LARGE SCALE GENOMIC DNA]</scope>
    <source>
        <strain evidence="4">Teg-2019</strain>
        <tissue evidence="4">Adductor muscle</tissue>
    </source>
</reference>
<dbReference type="Pfam" id="PF00248">
    <property type="entry name" value="Aldo_ket_red"/>
    <property type="match status" value="1"/>
</dbReference>
<comment type="similarity">
    <text evidence="2">Belongs to the aldo/keto reductase family. Aldo/keto reductase 2 subfamily.</text>
</comment>
<protein>
    <recommendedName>
        <fullName evidence="3">NADP-dependent oxidoreductase domain-containing protein</fullName>
    </recommendedName>
</protein>
<evidence type="ECO:0000313" key="5">
    <source>
        <dbReference type="Proteomes" id="UP001217089"/>
    </source>
</evidence>
<dbReference type="InterPro" id="IPR050523">
    <property type="entry name" value="AKR_Detox_Biosynth"/>
</dbReference>
<keyword evidence="1" id="KW-0560">Oxidoreductase</keyword>
<comment type="caution">
    <text evidence="4">The sequence shown here is derived from an EMBL/GenBank/DDBJ whole genome shotgun (WGS) entry which is preliminary data.</text>
</comment>
<dbReference type="InterPro" id="IPR020471">
    <property type="entry name" value="AKR"/>
</dbReference>
<dbReference type="Gene3D" id="3.20.20.100">
    <property type="entry name" value="NADP-dependent oxidoreductase domain"/>
    <property type="match status" value="1"/>
</dbReference>
<organism evidence="4 5">
    <name type="scientific">Tegillarca granosa</name>
    <name type="common">Malaysian cockle</name>
    <name type="synonym">Anadara granosa</name>
    <dbReference type="NCBI Taxonomy" id="220873"/>
    <lineage>
        <taxon>Eukaryota</taxon>
        <taxon>Metazoa</taxon>
        <taxon>Spiralia</taxon>
        <taxon>Lophotrochozoa</taxon>
        <taxon>Mollusca</taxon>
        <taxon>Bivalvia</taxon>
        <taxon>Autobranchia</taxon>
        <taxon>Pteriomorphia</taxon>
        <taxon>Arcoida</taxon>
        <taxon>Arcoidea</taxon>
        <taxon>Arcidae</taxon>
        <taxon>Tegillarca</taxon>
    </lineage>
</organism>